<protein>
    <submittedName>
        <fullName evidence="1">Uncharacterized protein</fullName>
    </submittedName>
</protein>
<proteinExistence type="predicted"/>
<dbReference type="Proteomes" id="UP000005845">
    <property type="component" value="Unassembled WGS sequence"/>
</dbReference>
<dbReference type="Gene3D" id="3.50.50.60">
    <property type="entry name" value="FAD/NAD(P)-binding domain"/>
    <property type="match status" value="1"/>
</dbReference>
<dbReference type="GO" id="GO:0071949">
    <property type="term" value="F:FAD binding"/>
    <property type="evidence" value="ECO:0007669"/>
    <property type="project" value="InterPro"/>
</dbReference>
<dbReference type="GO" id="GO:0006631">
    <property type="term" value="P:fatty acid metabolic process"/>
    <property type="evidence" value="ECO:0007669"/>
    <property type="project" value="InterPro"/>
</dbReference>
<organism evidence="1 2">
    <name type="scientific">Gordonia sputi NBRC 100414</name>
    <dbReference type="NCBI Taxonomy" id="1089453"/>
    <lineage>
        <taxon>Bacteria</taxon>
        <taxon>Bacillati</taxon>
        <taxon>Actinomycetota</taxon>
        <taxon>Actinomycetes</taxon>
        <taxon>Mycobacteriales</taxon>
        <taxon>Gordoniaceae</taxon>
        <taxon>Gordonia</taxon>
    </lineage>
</organism>
<comment type="caution">
    <text evidence="1">The sequence shown here is derived from an EMBL/GenBank/DDBJ whole genome shotgun (WGS) entry which is preliminary data.</text>
</comment>
<evidence type="ECO:0000313" key="2">
    <source>
        <dbReference type="Proteomes" id="UP000005845"/>
    </source>
</evidence>
<sequence length="72" mass="7709">MEAHFAALWDLFKSIPSLAIDNASVLDEMYWLHKTNPSSNPATGLTAPEDEHADAATLQVAASACLNLRPSA</sequence>
<dbReference type="InterPro" id="IPR036188">
    <property type="entry name" value="FAD/NAD-bd_sf"/>
</dbReference>
<evidence type="ECO:0000313" key="1">
    <source>
        <dbReference type="EMBL" id="GAB37900.1"/>
    </source>
</evidence>
<dbReference type="InterPro" id="IPR010354">
    <property type="entry name" value="Oleate_hydratase"/>
</dbReference>
<dbReference type="AlphaFoldDB" id="H5TWP2"/>
<gene>
    <name evidence="1" type="ORF">GOSPT_022_02470</name>
</gene>
<dbReference type="eggNOG" id="COG4716">
    <property type="taxonomic scope" value="Bacteria"/>
</dbReference>
<dbReference type="GO" id="GO:0050151">
    <property type="term" value="F:oleate hydratase activity"/>
    <property type="evidence" value="ECO:0007669"/>
    <property type="project" value="InterPro"/>
</dbReference>
<reference evidence="1 2" key="1">
    <citation type="submission" date="2012-02" db="EMBL/GenBank/DDBJ databases">
        <title>Whole genome shotgun sequence of Gordonia sputi NBRC 100414.</title>
        <authorList>
            <person name="Yoshida I."/>
            <person name="Hosoyama A."/>
            <person name="Tsuchikane K."/>
            <person name="Katsumata H."/>
            <person name="Yamazaki S."/>
            <person name="Fujita N."/>
        </authorList>
    </citation>
    <scope>NUCLEOTIDE SEQUENCE [LARGE SCALE GENOMIC DNA]</scope>
    <source>
        <strain evidence="1 2">NBRC 100414</strain>
    </source>
</reference>
<dbReference type="Pfam" id="PF06100">
    <property type="entry name" value="MCRA"/>
    <property type="match status" value="1"/>
</dbReference>
<keyword evidence="2" id="KW-1185">Reference proteome</keyword>
<name>H5TWP2_9ACTN</name>
<accession>H5TWP2</accession>
<dbReference type="EMBL" id="BAFC01000022">
    <property type="protein sequence ID" value="GAB37900.1"/>
    <property type="molecule type" value="Genomic_DNA"/>
</dbReference>